<reference evidence="1 2" key="1">
    <citation type="submission" date="2018-05" db="EMBL/GenBank/DDBJ databases">
        <title>Evolution of GPA BGCs.</title>
        <authorList>
            <person name="Waglechner N."/>
            <person name="Wright G.D."/>
        </authorList>
    </citation>
    <scope>NUCLEOTIDE SEQUENCE [LARGE SCALE GENOMIC DNA]</scope>
    <source>
        <strain evidence="1 2">A82846</strain>
    </source>
</reference>
<proteinExistence type="predicted"/>
<evidence type="ECO:0000313" key="2">
    <source>
        <dbReference type="Proteomes" id="UP000287547"/>
    </source>
</evidence>
<sequence length="100" mass="11350">MSAEKAPTPDNAGPTISLQRTTAIEPHHGGTVVYRVTLNGRWIGWVGDGRHWRGWRYGQRLWWACHREDGDTAARWRSELVHPTRASAAADLYEQVEGQE</sequence>
<accession>A0A428YUV3</accession>
<protein>
    <submittedName>
        <fullName evidence="1">Uncharacterized protein</fullName>
    </submittedName>
</protein>
<dbReference type="EMBL" id="QHKI01000056">
    <property type="protein sequence ID" value="RSM73425.1"/>
    <property type="molecule type" value="Genomic_DNA"/>
</dbReference>
<evidence type="ECO:0000313" key="1">
    <source>
        <dbReference type="EMBL" id="RSM73425.1"/>
    </source>
</evidence>
<dbReference type="RefSeq" id="WP_037253751.1">
    <property type="nucleotide sequence ID" value="NZ_QHKI01000056.1"/>
</dbReference>
<name>A0A428YUV3_KIBAR</name>
<dbReference type="AlphaFoldDB" id="A0A428YUV3"/>
<gene>
    <name evidence="1" type="ORF">DMH04_41170</name>
</gene>
<comment type="caution">
    <text evidence="1">The sequence shown here is derived from an EMBL/GenBank/DDBJ whole genome shotgun (WGS) entry which is preliminary data.</text>
</comment>
<dbReference type="OrthoDB" id="3637910at2"/>
<dbReference type="Proteomes" id="UP000287547">
    <property type="component" value="Unassembled WGS sequence"/>
</dbReference>
<organism evidence="1 2">
    <name type="scientific">Kibdelosporangium aridum</name>
    <dbReference type="NCBI Taxonomy" id="2030"/>
    <lineage>
        <taxon>Bacteria</taxon>
        <taxon>Bacillati</taxon>
        <taxon>Actinomycetota</taxon>
        <taxon>Actinomycetes</taxon>
        <taxon>Pseudonocardiales</taxon>
        <taxon>Pseudonocardiaceae</taxon>
        <taxon>Kibdelosporangium</taxon>
    </lineage>
</organism>